<dbReference type="SUPFAM" id="SSF53474">
    <property type="entry name" value="alpha/beta-Hydrolases"/>
    <property type="match status" value="1"/>
</dbReference>
<dbReference type="Proteomes" id="UP001296104">
    <property type="component" value="Unassembled WGS sequence"/>
</dbReference>
<comment type="caution">
    <text evidence="2">The sequence shown here is derived from an EMBL/GenBank/DDBJ whole genome shotgun (WGS) entry which is preliminary data.</text>
</comment>
<protein>
    <submittedName>
        <fullName evidence="2">Uncharacterized protein</fullName>
    </submittedName>
</protein>
<proteinExistence type="predicted"/>
<accession>A0AAI8Z7D7</accession>
<keyword evidence="1" id="KW-0732">Signal</keyword>
<dbReference type="PANTHER" id="PTHR48098">
    <property type="entry name" value="ENTEROCHELIN ESTERASE-RELATED"/>
    <property type="match status" value="1"/>
</dbReference>
<dbReference type="Gene3D" id="3.40.50.1820">
    <property type="entry name" value="alpha/beta hydrolase"/>
    <property type="match status" value="1"/>
</dbReference>
<evidence type="ECO:0000313" key="3">
    <source>
        <dbReference type="Proteomes" id="UP001296104"/>
    </source>
</evidence>
<dbReference type="PANTHER" id="PTHR48098:SF3">
    <property type="entry name" value="IRON(III) ENTEROBACTIN ESTERASE"/>
    <property type="match status" value="1"/>
</dbReference>
<sequence length="688" mass="75735">MSPSPFFPAILSLACLWITALADTQHGLQLKLSLADGLVSSSVTGRVLVLFAPLGVDPLASTDVASTPDYFYGKNVFNLNAGDTVTLSGGSGSDTSYGVWGFPNASLDDLPTGQYTVQAFLNRYETVTRSDGSQISVRFPCGDGQPPIDAPGSLLTPVTNITISGNSQTVKLTFDDTVPPLTFYGKEIGGCLQGNFNDTELLKHIKIRSDALSKFWNRDMYVGATVLLPHGYQASDTSTRYPVIYSQNHWAGGQTAFLQYDETYNWVDPWYNGTIPGVNGTADRKTPRLILVSFRHESPYYDNSYGVNTANFGPYGDAINEELIPHIDKLFNTIAKPYARIQEGGSTGGWVSAANVIFRPDLFGACFSSYPDPLDFHRHQDIPLYDATNAYTRPDGSKIYSFRDVVDGTLTNVDTVEEENHWELSQGTSSRSALQWDVWNAVFGVQGLNGYPLEPWDKVTGEIYPEAVEFWKSMDLSNYITSNWDNEKDLGTVLRNRIFIYVGSWDNYFLNEGVEEFRKRVSAKGGSDWANVTVFADEPHEDGLYQKREIWNYLEFLEGWIRDHSPSGKTPLSDAVTTSKARGNLWSDVIARGGHQAALARQAAPELKVGKAGLEASPGRWDPGVVLTAQWVVDGKASGEAFNVKQGDVVAYKATSQSRKGAVQLAVTGRKRGYSDETRKSNALETTL</sequence>
<evidence type="ECO:0000256" key="1">
    <source>
        <dbReference type="SAM" id="SignalP"/>
    </source>
</evidence>
<dbReference type="EMBL" id="CAVMBE010000094">
    <property type="protein sequence ID" value="CAK4033811.1"/>
    <property type="molecule type" value="Genomic_DNA"/>
</dbReference>
<dbReference type="InterPro" id="IPR029058">
    <property type="entry name" value="AB_hydrolase_fold"/>
</dbReference>
<reference evidence="2" key="1">
    <citation type="submission" date="2023-11" db="EMBL/GenBank/DDBJ databases">
        <authorList>
            <person name="Alioto T."/>
            <person name="Alioto T."/>
            <person name="Gomez Garrido J."/>
        </authorList>
    </citation>
    <scope>NUCLEOTIDE SEQUENCE</scope>
</reference>
<keyword evidence="3" id="KW-1185">Reference proteome</keyword>
<gene>
    <name evidence="2" type="ORF">LECACI_7A008969</name>
</gene>
<dbReference type="InterPro" id="IPR050583">
    <property type="entry name" value="Mycobacterial_A85_antigen"/>
</dbReference>
<name>A0AAI8Z7D7_9PEZI</name>
<organism evidence="2 3">
    <name type="scientific">Lecanosticta acicola</name>
    <dbReference type="NCBI Taxonomy" id="111012"/>
    <lineage>
        <taxon>Eukaryota</taxon>
        <taxon>Fungi</taxon>
        <taxon>Dikarya</taxon>
        <taxon>Ascomycota</taxon>
        <taxon>Pezizomycotina</taxon>
        <taxon>Dothideomycetes</taxon>
        <taxon>Dothideomycetidae</taxon>
        <taxon>Mycosphaerellales</taxon>
        <taxon>Mycosphaerellaceae</taxon>
        <taxon>Lecanosticta</taxon>
    </lineage>
</organism>
<feature type="signal peptide" evidence="1">
    <location>
        <begin position="1"/>
        <end position="22"/>
    </location>
</feature>
<feature type="chain" id="PRO_5042576642" evidence="1">
    <location>
        <begin position="23"/>
        <end position="688"/>
    </location>
</feature>
<evidence type="ECO:0000313" key="2">
    <source>
        <dbReference type="EMBL" id="CAK4033811.1"/>
    </source>
</evidence>
<dbReference type="AlphaFoldDB" id="A0AAI8Z7D7"/>